<keyword evidence="3" id="KW-1185">Reference proteome</keyword>
<comment type="caution">
    <text evidence="2">The sequence shown here is derived from an EMBL/GenBank/DDBJ whole genome shotgun (WGS) entry which is preliminary data.</text>
</comment>
<dbReference type="InterPro" id="IPR010982">
    <property type="entry name" value="Lambda_DNA-bd_dom_sf"/>
</dbReference>
<organism evidence="2 3">
    <name type="scientific">Hymenobacter amundsenii</name>
    <dbReference type="NCBI Taxonomy" id="2006685"/>
    <lineage>
        <taxon>Bacteria</taxon>
        <taxon>Pseudomonadati</taxon>
        <taxon>Bacteroidota</taxon>
        <taxon>Cytophagia</taxon>
        <taxon>Cytophagales</taxon>
        <taxon>Hymenobacteraceae</taxon>
        <taxon>Hymenobacter</taxon>
    </lineage>
</organism>
<dbReference type="AlphaFoldDB" id="A0A246FJU7"/>
<dbReference type="SUPFAM" id="SSF47413">
    <property type="entry name" value="lambda repressor-like DNA-binding domains"/>
    <property type="match status" value="1"/>
</dbReference>
<sequence>MSYRRSELGLTQQYVADLAGITRRLLAGWEAGGSNPGFDQLNRVLDVLGLEITIVKRTPDENSIR</sequence>
<dbReference type="CDD" id="cd00093">
    <property type="entry name" value="HTH_XRE"/>
    <property type="match status" value="1"/>
</dbReference>
<dbReference type="RefSeq" id="WP_088464764.1">
    <property type="nucleotide sequence ID" value="NZ_NIRR01000019.1"/>
</dbReference>
<dbReference type="Pfam" id="PF01381">
    <property type="entry name" value="HTH_3"/>
    <property type="match status" value="1"/>
</dbReference>
<feature type="domain" description="HTH cro/C1-type" evidence="1">
    <location>
        <begin position="1"/>
        <end position="55"/>
    </location>
</feature>
<protein>
    <submittedName>
        <fullName evidence="2">Transcriptional regulator</fullName>
    </submittedName>
</protein>
<dbReference type="SMART" id="SM00530">
    <property type="entry name" value="HTH_XRE"/>
    <property type="match status" value="1"/>
</dbReference>
<name>A0A246FJU7_9BACT</name>
<dbReference type="GO" id="GO:0003677">
    <property type="term" value="F:DNA binding"/>
    <property type="evidence" value="ECO:0007669"/>
    <property type="project" value="InterPro"/>
</dbReference>
<dbReference type="OrthoDB" id="1357763at2"/>
<evidence type="ECO:0000259" key="1">
    <source>
        <dbReference type="PROSITE" id="PS50943"/>
    </source>
</evidence>
<dbReference type="InterPro" id="IPR001387">
    <property type="entry name" value="Cro/C1-type_HTH"/>
</dbReference>
<dbReference type="Proteomes" id="UP000197277">
    <property type="component" value="Unassembled WGS sequence"/>
</dbReference>
<accession>A0A246FJU7</accession>
<evidence type="ECO:0000313" key="3">
    <source>
        <dbReference type="Proteomes" id="UP000197277"/>
    </source>
</evidence>
<gene>
    <name evidence="2" type="ORF">CDA63_12360</name>
</gene>
<reference evidence="2 3" key="1">
    <citation type="submission" date="2017-06" db="EMBL/GenBank/DDBJ databases">
        <title>Hymenobacter amundsenii sp. nov. isolated from regoliths in Antarctica.</title>
        <authorList>
            <person name="Sedlacek I."/>
            <person name="Kralova S."/>
            <person name="Pantucek R."/>
            <person name="Svec P."/>
            <person name="Holochova P."/>
            <person name="Stankova E."/>
            <person name="Vrbovska V."/>
            <person name="Busse H.-J."/>
        </authorList>
    </citation>
    <scope>NUCLEOTIDE SEQUENCE [LARGE SCALE GENOMIC DNA]</scope>
    <source>
        <strain evidence="2 3">CCM 8682</strain>
    </source>
</reference>
<proteinExistence type="predicted"/>
<dbReference type="EMBL" id="NIRR01000019">
    <property type="protein sequence ID" value="OWP62837.1"/>
    <property type="molecule type" value="Genomic_DNA"/>
</dbReference>
<dbReference type="PROSITE" id="PS50943">
    <property type="entry name" value="HTH_CROC1"/>
    <property type="match status" value="1"/>
</dbReference>
<evidence type="ECO:0000313" key="2">
    <source>
        <dbReference type="EMBL" id="OWP62837.1"/>
    </source>
</evidence>
<dbReference type="Gene3D" id="1.10.260.40">
    <property type="entry name" value="lambda repressor-like DNA-binding domains"/>
    <property type="match status" value="1"/>
</dbReference>